<dbReference type="GO" id="GO:0051537">
    <property type="term" value="F:2 iron, 2 sulfur cluster binding"/>
    <property type="evidence" value="ECO:0007669"/>
    <property type="project" value="UniProtKB-KW"/>
</dbReference>
<name>A0A2S5TAU6_9GAMM</name>
<dbReference type="PRINTS" id="PR00355">
    <property type="entry name" value="ADRENODOXIN"/>
</dbReference>
<evidence type="ECO:0000256" key="2">
    <source>
        <dbReference type="ARBA" id="ARBA00022714"/>
    </source>
</evidence>
<dbReference type="InterPro" id="IPR001041">
    <property type="entry name" value="2Fe-2S_ferredoxin-type"/>
</dbReference>
<evidence type="ECO:0000256" key="4">
    <source>
        <dbReference type="ARBA" id="ARBA00023004"/>
    </source>
</evidence>
<dbReference type="GO" id="GO:0009055">
    <property type="term" value="F:electron transfer activity"/>
    <property type="evidence" value="ECO:0007669"/>
    <property type="project" value="TreeGrafter"/>
</dbReference>
<comment type="similarity">
    <text evidence="1">Belongs to the adrenodoxin/putidaredoxin family.</text>
</comment>
<dbReference type="EMBL" id="PSNW01000015">
    <property type="protein sequence ID" value="PPE72109.1"/>
    <property type="molecule type" value="Genomic_DNA"/>
</dbReference>
<evidence type="ECO:0000256" key="3">
    <source>
        <dbReference type="ARBA" id="ARBA00022723"/>
    </source>
</evidence>
<dbReference type="PROSITE" id="PS51085">
    <property type="entry name" value="2FE2S_FER_2"/>
    <property type="match status" value="1"/>
</dbReference>
<dbReference type="Pfam" id="PF00111">
    <property type="entry name" value="Fer2"/>
    <property type="match status" value="1"/>
</dbReference>
<keyword evidence="9" id="KW-1185">Reference proteome</keyword>
<evidence type="ECO:0000259" key="7">
    <source>
        <dbReference type="PROSITE" id="PS51085"/>
    </source>
</evidence>
<protein>
    <submittedName>
        <fullName evidence="8">Ferredoxin</fullName>
    </submittedName>
</protein>
<keyword evidence="5" id="KW-0411">Iron-sulfur</keyword>
<keyword evidence="2" id="KW-0001">2Fe-2S</keyword>
<reference evidence="8 9" key="1">
    <citation type="submission" date="2018-02" db="EMBL/GenBank/DDBJ databases">
        <title>Genome sequencing of Solimonas sp. HR-BB.</title>
        <authorList>
            <person name="Lee Y."/>
            <person name="Jeon C.O."/>
        </authorList>
    </citation>
    <scope>NUCLEOTIDE SEQUENCE [LARGE SCALE GENOMIC DNA]</scope>
    <source>
        <strain evidence="8 9">HR-BB</strain>
    </source>
</reference>
<keyword evidence="4" id="KW-0408">Iron</keyword>
<evidence type="ECO:0000256" key="6">
    <source>
        <dbReference type="ARBA" id="ARBA00034078"/>
    </source>
</evidence>
<dbReference type="PANTHER" id="PTHR23426:SF65">
    <property type="entry name" value="FERREDOXIN-2, MITOCHONDRIAL"/>
    <property type="match status" value="1"/>
</dbReference>
<dbReference type="SUPFAM" id="SSF54292">
    <property type="entry name" value="2Fe-2S ferredoxin-like"/>
    <property type="match status" value="1"/>
</dbReference>
<feature type="domain" description="2Fe-2S ferredoxin-type" evidence="7">
    <location>
        <begin position="1"/>
        <end position="102"/>
    </location>
</feature>
<dbReference type="InterPro" id="IPR001055">
    <property type="entry name" value="Adrenodoxin-like"/>
</dbReference>
<evidence type="ECO:0000313" key="8">
    <source>
        <dbReference type="EMBL" id="PPE72109.1"/>
    </source>
</evidence>
<dbReference type="Proteomes" id="UP000238220">
    <property type="component" value="Unassembled WGS sequence"/>
</dbReference>
<dbReference type="CDD" id="cd00207">
    <property type="entry name" value="fer2"/>
    <property type="match status" value="1"/>
</dbReference>
<organism evidence="8 9">
    <name type="scientific">Solimonas fluminis</name>
    <dbReference type="NCBI Taxonomy" id="2086571"/>
    <lineage>
        <taxon>Bacteria</taxon>
        <taxon>Pseudomonadati</taxon>
        <taxon>Pseudomonadota</taxon>
        <taxon>Gammaproteobacteria</taxon>
        <taxon>Nevskiales</taxon>
        <taxon>Nevskiaceae</taxon>
        <taxon>Solimonas</taxon>
    </lineage>
</organism>
<evidence type="ECO:0000256" key="1">
    <source>
        <dbReference type="ARBA" id="ARBA00010914"/>
    </source>
</evidence>
<dbReference type="OrthoDB" id="9799640at2"/>
<evidence type="ECO:0000313" key="9">
    <source>
        <dbReference type="Proteomes" id="UP000238220"/>
    </source>
</evidence>
<dbReference type="GO" id="GO:0046872">
    <property type="term" value="F:metal ion binding"/>
    <property type="evidence" value="ECO:0007669"/>
    <property type="project" value="UniProtKB-KW"/>
</dbReference>
<dbReference type="RefSeq" id="WP_104232069.1">
    <property type="nucleotide sequence ID" value="NZ_PSNW01000015.1"/>
</dbReference>
<dbReference type="GO" id="GO:0140647">
    <property type="term" value="P:P450-containing electron transport chain"/>
    <property type="evidence" value="ECO:0007669"/>
    <property type="project" value="InterPro"/>
</dbReference>
<keyword evidence="3" id="KW-0479">Metal-binding</keyword>
<sequence length="102" mass="10838">MKIHVIDRAGRAHELEADAGEALVNPLSFANLVEATCGGACSCATCQVYVDPGWLERLPPAVGDESQLLPELLNTQPNSRLACQVLMSPALDGIRLTVAPEQ</sequence>
<dbReference type="AlphaFoldDB" id="A0A2S5TAU6"/>
<accession>A0A2S5TAU6</accession>
<comment type="cofactor">
    <cofactor evidence="6">
        <name>[2Fe-2S] cluster</name>
        <dbReference type="ChEBI" id="CHEBI:190135"/>
    </cofactor>
</comment>
<gene>
    <name evidence="8" type="ORF">C3942_19610</name>
</gene>
<comment type="caution">
    <text evidence="8">The sequence shown here is derived from an EMBL/GenBank/DDBJ whole genome shotgun (WGS) entry which is preliminary data.</text>
</comment>
<evidence type="ECO:0000256" key="5">
    <source>
        <dbReference type="ARBA" id="ARBA00023014"/>
    </source>
</evidence>
<dbReference type="Gene3D" id="3.10.20.30">
    <property type="match status" value="1"/>
</dbReference>
<dbReference type="InterPro" id="IPR036010">
    <property type="entry name" value="2Fe-2S_ferredoxin-like_sf"/>
</dbReference>
<dbReference type="PANTHER" id="PTHR23426">
    <property type="entry name" value="FERREDOXIN/ADRENODOXIN"/>
    <property type="match status" value="1"/>
</dbReference>
<dbReference type="InterPro" id="IPR012675">
    <property type="entry name" value="Beta-grasp_dom_sf"/>
</dbReference>
<proteinExistence type="inferred from homology"/>